<dbReference type="InterPro" id="IPR027417">
    <property type="entry name" value="P-loop_NTPase"/>
</dbReference>
<reference evidence="1 2" key="1">
    <citation type="submission" date="2017-06" db="EMBL/GenBank/DDBJ databases">
        <authorList>
            <person name="Kim H.J."/>
            <person name="Triplett B.A."/>
        </authorList>
    </citation>
    <scope>NUCLEOTIDE SEQUENCE [LARGE SCALE GENOMIC DNA]</scope>
    <source>
        <strain evidence="1 2">SCA</strain>
    </source>
</reference>
<dbReference type="RefSeq" id="WP_089281583.1">
    <property type="nucleotide sequence ID" value="NZ_FZOJ01000003.1"/>
</dbReference>
<proteinExistence type="predicted"/>
<sequence>MENAVEKNTGSLKRCIITTGVSSLNYYNNYMQQFNKDNEALYNCMGKSSMNNIDKADYYNIIIDLSDHHIKTIVFEVFNHLLPLHAYLYVKLIKDDSLILGDAYQCTELLEKLHKNKLIELEIINKISQAPKEEEPSSWLKRFKNLFFFIGPGNTGKTSIISALTELCNEKNKSIGLIDLTEDCKLMNYFPNVRSLGDITLKDQQLQKKLKNKHTGLVDVYRCSSKYFKGNKDLQSFTKLLKELTAGYDYVFVNADVNVLDVCSDLFRLGDKIFIIHDIIPTKINITKHILLTFAATGINTNPNIALIYNKIIRCSFSLKAIEEKMIFKKLNNRKLVPIVDLNSKTFEIPYSKKTMEAIINNISTRNSIIHNAAYSYRRNIEYIYNHINDIPYVELDDMSITDYLKYCFKRIFQHYYVQNTYKVVGRYTSILKNNLQSYTLMARSRFIEKHLKRQTG</sequence>
<dbReference type="AlphaFoldDB" id="A0A239B878"/>
<evidence type="ECO:0000313" key="2">
    <source>
        <dbReference type="Proteomes" id="UP000198304"/>
    </source>
</evidence>
<dbReference type="OrthoDB" id="1950503at2"/>
<protein>
    <submittedName>
        <fullName evidence="1">CobQ/CobB/MinD/ParA nucleotide binding domain-containing protein</fullName>
    </submittedName>
</protein>
<evidence type="ECO:0000313" key="1">
    <source>
        <dbReference type="EMBL" id="SNS04155.1"/>
    </source>
</evidence>
<accession>A0A239B878</accession>
<gene>
    <name evidence="1" type="ORF">SAMN05446037_100385</name>
</gene>
<dbReference type="SUPFAM" id="SSF52540">
    <property type="entry name" value="P-loop containing nucleoside triphosphate hydrolases"/>
    <property type="match status" value="1"/>
</dbReference>
<keyword evidence="2" id="KW-1185">Reference proteome</keyword>
<name>A0A239B878_9FIRM</name>
<dbReference type="Gene3D" id="3.40.50.300">
    <property type="entry name" value="P-loop containing nucleotide triphosphate hydrolases"/>
    <property type="match status" value="1"/>
</dbReference>
<organism evidence="1 2">
    <name type="scientific">Anaerovirgula multivorans</name>
    <dbReference type="NCBI Taxonomy" id="312168"/>
    <lineage>
        <taxon>Bacteria</taxon>
        <taxon>Bacillati</taxon>
        <taxon>Bacillota</taxon>
        <taxon>Clostridia</taxon>
        <taxon>Peptostreptococcales</taxon>
        <taxon>Natronincolaceae</taxon>
        <taxon>Anaerovirgula</taxon>
    </lineage>
</organism>
<dbReference type="EMBL" id="FZOJ01000003">
    <property type="protein sequence ID" value="SNS04155.1"/>
    <property type="molecule type" value="Genomic_DNA"/>
</dbReference>
<dbReference type="Proteomes" id="UP000198304">
    <property type="component" value="Unassembled WGS sequence"/>
</dbReference>